<proteinExistence type="predicted"/>
<evidence type="ECO:0000313" key="3">
    <source>
        <dbReference type="Proteomes" id="UP000198407"/>
    </source>
</evidence>
<name>A0A239KI66_9PSED</name>
<sequence>MPYQCKSRINTLIANPSVANCAELAQFEAYLQDQISLTATMSEKALESETILIFAALDRREAARKKKEQALAQASRTLALEAIDAVVDIAVETCVMSRNPVCIGSAYGVKVVVGSVNFGIQLYDAKSDTERAQVALAFTENRIGLFTDFLDASKPKTPAESAKRALEAAARVAETLSEAGADFAAAKNDLEVAVSELETLHQRYRDALVSNASYRKYRAEVLQARRFLIHVLRVAYQGQEGCRIDSTPPLP</sequence>
<reference evidence="3" key="1">
    <citation type="submission" date="2017-06" db="EMBL/GenBank/DDBJ databases">
        <authorList>
            <person name="Varghese N."/>
            <person name="Submissions S."/>
        </authorList>
    </citation>
    <scope>NUCLEOTIDE SEQUENCE [LARGE SCALE GENOMIC DNA]</scope>
    <source>
        <strain evidence="3">DSM 22348</strain>
    </source>
</reference>
<protein>
    <submittedName>
        <fullName evidence="2">Uncharacterized protein</fullName>
    </submittedName>
</protein>
<feature type="coiled-coil region" evidence="1">
    <location>
        <begin position="159"/>
        <end position="207"/>
    </location>
</feature>
<evidence type="ECO:0000313" key="2">
    <source>
        <dbReference type="EMBL" id="SNT17871.1"/>
    </source>
</evidence>
<keyword evidence="1" id="KW-0175">Coiled coil</keyword>
<gene>
    <name evidence="2" type="ORF">SAMN05444352_12720</name>
</gene>
<dbReference type="Proteomes" id="UP000198407">
    <property type="component" value="Unassembled WGS sequence"/>
</dbReference>
<keyword evidence="3" id="KW-1185">Reference proteome</keyword>
<accession>A0A239KI66</accession>
<dbReference type="AlphaFoldDB" id="A0A239KI66"/>
<dbReference type="STRING" id="1215104.GCA_000730585_01733"/>
<dbReference type="EMBL" id="FZOL01000027">
    <property type="protein sequence ID" value="SNT17871.1"/>
    <property type="molecule type" value="Genomic_DNA"/>
</dbReference>
<evidence type="ECO:0000256" key="1">
    <source>
        <dbReference type="SAM" id="Coils"/>
    </source>
</evidence>
<organism evidence="2 3">
    <name type="scientific">Pseudomonas japonica</name>
    <dbReference type="NCBI Taxonomy" id="256466"/>
    <lineage>
        <taxon>Bacteria</taxon>
        <taxon>Pseudomonadati</taxon>
        <taxon>Pseudomonadota</taxon>
        <taxon>Gammaproteobacteria</taxon>
        <taxon>Pseudomonadales</taxon>
        <taxon>Pseudomonadaceae</taxon>
        <taxon>Pseudomonas</taxon>
    </lineage>
</organism>